<accession>A0A2I2MPE3</accession>
<evidence type="ECO:0000313" key="2">
    <source>
        <dbReference type="EMBL" id="AQT25714.1"/>
    </source>
</evidence>
<dbReference type="Proteomes" id="UP000240702">
    <property type="component" value="Segment"/>
</dbReference>
<evidence type="ECO:0000313" key="3">
    <source>
        <dbReference type="Proteomes" id="UP000240702"/>
    </source>
</evidence>
<name>A0A2I2MPE3_9CAUD</name>
<proteinExistence type="predicted"/>
<evidence type="ECO:0000256" key="1">
    <source>
        <dbReference type="SAM" id="MobiDB-lite"/>
    </source>
</evidence>
<organism evidence="2 3">
    <name type="scientific">Mycobacterium phage EniyanLRS</name>
    <dbReference type="NCBI Taxonomy" id="1933770"/>
    <lineage>
        <taxon>Viruses</taxon>
        <taxon>Duplodnaviria</taxon>
        <taxon>Heunggongvirae</taxon>
        <taxon>Uroviricota</taxon>
        <taxon>Caudoviricetes</taxon>
        <taxon>Vilmaviridae</taxon>
        <taxon>Wildcatvirus</taxon>
        <taxon>Wildcatvirus wildcat</taxon>
        <taxon>Mycobacterium virus Wildcat</taxon>
    </lineage>
</organism>
<sequence>MYVPGIHPPDPNDPKGMAWVFAAGFADPRPGYPNQALVLKQSWEPTSQMWWDLGLRWHPELQTKWIKGGGQFGAGEIVDAPPEEKSLQELAEEMAAEQYAQMKAEVDRVREHGSEWEKERLRQRFKMAGEQAKQMAEMLDQAADSELKRIEKEEH</sequence>
<feature type="region of interest" description="Disordered" evidence="1">
    <location>
        <begin position="131"/>
        <end position="155"/>
    </location>
</feature>
<feature type="compositionally biased region" description="Basic and acidic residues" evidence="1">
    <location>
        <begin position="145"/>
        <end position="155"/>
    </location>
</feature>
<reference evidence="2 3" key="1">
    <citation type="submission" date="2016-12" db="EMBL/GenBank/DDBJ databases">
        <title>Whole genome Sequence of Mycobacteriophages.</title>
        <authorList>
            <person name="Bajpai U."/>
        </authorList>
    </citation>
    <scope>NUCLEOTIDE SEQUENCE [LARGE SCALE GENOMIC DNA]</scope>
</reference>
<gene>
    <name evidence="2" type="primary">39</name>
    <name evidence="2" type="ORF">EniyanLRS_39</name>
</gene>
<dbReference type="EMBL" id="KY385381">
    <property type="protein sequence ID" value="AQT25714.1"/>
    <property type="molecule type" value="Genomic_DNA"/>
</dbReference>
<protein>
    <submittedName>
        <fullName evidence="2">Minor tail protein</fullName>
    </submittedName>
</protein>